<feature type="transmembrane region" description="Helical" evidence="1">
    <location>
        <begin position="64"/>
        <end position="84"/>
    </location>
</feature>
<dbReference type="AlphaFoldDB" id="A0A0R2A9E6"/>
<accession>A0A0R2A9E6</accession>
<gene>
    <name evidence="3" type="ORF">FC26_GL000963</name>
</gene>
<dbReference type="SUPFAM" id="SSF55073">
    <property type="entry name" value="Nucleotide cyclase"/>
    <property type="match status" value="1"/>
</dbReference>
<protein>
    <recommendedName>
        <fullName evidence="2">GGDEF domain-containing protein</fullName>
    </recommendedName>
</protein>
<keyword evidence="1" id="KW-0812">Transmembrane</keyword>
<dbReference type="GO" id="GO:0043709">
    <property type="term" value="P:cell adhesion involved in single-species biofilm formation"/>
    <property type="evidence" value="ECO:0007669"/>
    <property type="project" value="TreeGrafter"/>
</dbReference>
<dbReference type="EMBL" id="AYYY01000070">
    <property type="protein sequence ID" value="KRM60326.1"/>
    <property type="molecule type" value="Genomic_DNA"/>
</dbReference>
<dbReference type="OrthoDB" id="9759607at2"/>
<dbReference type="PATRIC" id="fig|1423813.3.peg.987"/>
<feature type="transmembrane region" description="Helical" evidence="1">
    <location>
        <begin position="141"/>
        <end position="159"/>
    </location>
</feature>
<feature type="transmembrane region" description="Helical" evidence="1">
    <location>
        <begin position="114"/>
        <end position="134"/>
    </location>
</feature>
<dbReference type="InterPro" id="IPR000160">
    <property type="entry name" value="GGDEF_dom"/>
</dbReference>
<dbReference type="Gene3D" id="3.30.70.270">
    <property type="match status" value="1"/>
</dbReference>
<feature type="transmembrane region" description="Helical" evidence="1">
    <location>
        <begin position="35"/>
        <end position="52"/>
    </location>
</feature>
<dbReference type="GO" id="GO:0005886">
    <property type="term" value="C:plasma membrane"/>
    <property type="evidence" value="ECO:0007669"/>
    <property type="project" value="TreeGrafter"/>
</dbReference>
<dbReference type="InterPro" id="IPR043128">
    <property type="entry name" value="Rev_trsase/Diguanyl_cyclase"/>
</dbReference>
<feature type="transmembrane region" description="Helical" evidence="1">
    <location>
        <begin position="91"/>
        <end position="108"/>
    </location>
</feature>
<feature type="domain" description="GGDEF" evidence="2">
    <location>
        <begin position="236"/>
        <end position="374"/>
    </location>
</feature>
<proteinExistence type="predicted"/>
<dbReference type="PROSITE" id="PS50887">
    <property type="entry name" value="GGDEF"/>
    <property type="match status" value="1"/>
</dbReference>
<name>A0A0R2A9E6_9LACO</name>
<evidence type="ECO:0000259" key="2">
    <source>
        <dbReference type="PROSITE" id="PS50887"/>
    </source>
</evidence>
<dbReference type="Pfam" id="PF00990">
    <property type="entry name" value="GGDEF"/>
    <property type="match status" value="1"/>
</dbReference>
<dbReference type="CDD" id="cd01949">
    <property type="entry name" value="GGDEF"/>
    <property type="match status" value="1"/>
</dbReference>
<feature type="transmembrane region" description="Helical" evidence="1">
    <location>
        <begin position="6"/>
        <end position="23"/>
    </location>
</feature>
<dbReference type="STRING" id="1423813.FC26_GL000963"/>
<evidence type="ECO:0000313" key="3">
    <source>
        <dbReference type="EMBL" id="KRM60326.1"/>
    </source>
</evidence>
<dbReference type="PANTHER" id="PTHR45138:SF9">
    <property type="entry name" value="DIGUANYLATE CYCLASE DGCM-RELATED"/>
    <property type="match status" value="1"/>
</dbReference>
<reference evidence="3 4" key="1">
    <citation type="journal article" date="2015" name="Genome Announc.">
        <title>Expanding the biotechnology potential of lactobacilli through comparative genomics of 213 strains and associated genera.</title>
        <authorList>
            <person name="Sun Z."/>
            <person name="Harris H.M."/>
            <person name="McCann A."/>
            <person name="Guo C."/>
            <person name="Argimon S."/>
            <person name="Zhang W."/>
            <person name="Yang X."/>
            <person name="Jeffery I.B."/>
            <person name="Cooney J.C."/>
            <person name="Kagawa T.F."/>
            <person name="Liu W."/>
            <person name="Song Y."/>
            <person name="Salvetti E."/>
            <person name="Wrobel A."/>
            <person name="Rasinkangas P."/>
            <person name="Parkhill J."/>
            <person name="Rea M.C."/>
            <person name="O'Sullivan O."/>
            <person name="Ritari J."/>
            <person name="Douillard F.P."/>
            <person name="Paul Ross R."/>
            <person name="Yang R."/>
            <person name="Briner A.E."/>
            <person name="Felis G.E."/>
            <person name="de Vos W.M."/>
            <person name="Barrangou R."/>
            <person name="Klaenhammer T.R."/>
            <person name="Caufield P.W."/>
            <person name="Cui Y."/>
            <person name="Zhang H."/>
            <person name="O'Toole P.W."/>
        </authorList>
    </citation>
    <scope>NUCLEOTIDE SEQUENCE [LARGE SCALE GENOMIC DNA]</scope>
    <source>
        <strain evidence="3 4">DSM 20634</strain>
    </source>
</reference>
<dbReference type="SMART" id="SM00267">
    <property type="entry name" value="GGDEF"/>
    <property type="match status" value="1"/>
</dbReference>
<dbReference type="PANTHER" id="PTHR45138">
    <property type="entry name" value="REGULATORY COMPONENTS OF SENSORY TRANSDUCTION SYSTEM"/>
    <property type="match status" value="1"/>
</dbReference>
<evidence type="ECO:0000313" key="4">
    <source>
        <dbReference type="Proteomes" id="UP000051733"/>
    </source>
</evidence>
<dbReference type="Proteomes" id="UP000051733">
    <property type="component" value="Unassembled WGS sequence"/>
</dbReference>
<evidence type="ECO:0000256" key="1">
    <source>
        <dbReference type="SAM" id="Phobius"/>
    </source>
</evidence>
<keyword evidence="4" id="KW-1185">Reference proteome</keyword>
<sequence length="379" mass="44272">MYYEFEIGNLFLIMGVIAVCKWLEDRLNTIRLTSVMVDTTIATILFGMLVFLHTEVVTFKNYSAGAVSFDWVFLNIQIILYVYLAVTVSSRIGMAFLTGTLILFYWERGFFSDWRAWLTFIFVLVGSLLICRYAEWLLRQFWRIWLATLIVSVAVWYTVAMTMVNDTFADWAINFLMFNIQFLIVNAFNIRLRRDYNREMMLANQVSHDELTGLKNFRAFSTELNTFYTAFQEQSQSFVLITMDIDHFKHINDTFGHLVGNDVLQQTARVLAHLIDQEGAPNQAYRTGGEEFSLLMPVKNRDEAWLKDFCQRIQQTIRQQQMIVNQQAVQWTVSIGCDDVIQDDDSYLEVYRRADKDLYHSKENGRNMITIRGESVQVG</sequence>
<feature type="transmembrane region" description="Helical" evidence="1">
    <location>
        <begin position="171"/>
        <end position="192"/>
    </location>
</feature>
<organism evidence="3 4">
    <name type="scientific">Paucilactobacillus vaccinostercus DSM 20634</name>
    <dbReference type="NCBI Taxonomy" id="1423813"/>
    <lineage>
        <taxon>Bacteria</taxon>
        <taxon>Bacillati</taxon>
        <taxon>Bacillota</taxon>
        <taxon>Bacilli</taxon>
        <taxon>Lactobacillales</taxon>
        <taxon>Lactobacillaceae</taxon>
        <taxon>Paucilactobacillus</taxon>
    </lineage>
</organism>
<dbReference type="GO" id="GO:1902201">
    <property type="term" value="P:negative regulation of bacterial-type flagellum-dependent cell motility"/>
    <property type="evidence" value="ECO:0007669"/>
    <property type="project" value="TreeGrafter"/>
</dbReference>
<keyword evidence="1" id="KW-1133">Transmembrane helix</keyword>
<dbReference type="RefSeq" id="WP_057781317.1">
    <property type="nucleotide sequence ID" value="NZ_AYYY01000070.1"/>
</dbReference>
<dbReference type="NCBIfam" id="TIGR00254">
    <property type="entry name" value="GGDEF"/>
    <property type="match status" value="1"/>
</dbReference>
<dbReference type="InterPro" id="IPR050469">
    <property type="entry name" value="Diguanylate_Cyclase"/>
</dbReference>
<keyword evidence="1" id="KW-0472">Membrane</keyword>
<dbReference type="GO" id="GO:0052621">
    <property type="term" value="F:diguanylate cyclase activity"/>
    <property type="evidence" value="ECO:0007669"/>
    <property type="project" value="TreeGrafter"/>
</dbReference>
<dbReference type="FunFam" id="3.30.70.270:FF:000001">
    <property type="entry name" value="Diguanylate cyclase domain protein"/>
    <property type="match status" value="1"/>
</dbReference>
<comment type="caution">
    <text evidence="3">The sequence shown here is derived from an EMBL/GenBank/DDBJ whole genome shotgun (WGS) entry which is preliminary data.</text>
</comment>
<dbReference type="InterPro" id="IPR029787">
    <property type="entry name" value="Nucleotide_cyclase"/>
</dbReference>